<dbReference type="InParanoid" id="A0A6L2QE17"/>
<dbReference type="AlphaFoldDB" id="A0A6L2QE17"/>
<sequence length="231" mass="25468">MSLTGSAVVCSQRDDHCLQLEALVDVMLESSTGVEFVFCWRWYVMTPASSASGIGLDCALLKSLMCMRKGVGPSMEPKGSACFTNPQSELARMAEEHIPLSTSSGTAVIEYMKPNFEIHSFSTEISDSTVHFQVLKMEKSLFIWIGSGTDPTFSDLGMALVTSYGRLPLCTRLMGAHNDMTSLNLASRLAKKFHKAVYVSYNVPSDRLSLPAIEKQLQEEIKAHPEKFDIV</sequence>
<reference evidence="2" key="1">
    <citation type="submission" date="2020-01" db="EMBL/GenBank/DDBJ databases">
        <title>Draft genome sequence of the Termite Coptotermes fromosanus.</title>
        <authorList>
            <person name="Itakura S."/>
            <person name="Yosikawa Y."/>
            <person name="Umezawa K."/>
        </authorList>
    </citation>
    <scope>NUCLEOTIDE SEQUENCE [LARGE SCALE GENOMIC DNA]</scope>
</reference>
<dbReference type="GO" id="GO:0043248">
    <property type="term" value="P:proteasome assembly"/>
    <property type="evidence" value="ECO:0007669"/>
    <property type="project" value="InterPro"/>
</dbReference>
<dbReference type="InterPro" id="IPR032157">
    <property type="entry name" value="PAC4"/>
</dbReference>
<evidence type="ECO:0008006" key="3">
    <source>
        <dbReference type="Google" id="ProtNLM"/>
    </source>
</evidence>
<evidence type="ECO:0000313" key="2">
    <source>
        <dbReference type="Proteomes" id="UP000502823"/>
    </source>
</evidence>
<proteinExistence type="predicted"/>
<dbReference type="Proteomes" id="UP000502823">
    <property type="component" value="Unassembled WGS sequence"/>
</dbReference>
<gene>
    <name evidence="1" type="ORF">Cfor_01606</name>
</gene>
<organism evidence="1 2">
    <name type="scientific">Coptotermes formosanus</name>
    <name type="common">Formosan subterranean termite</name>
    <dbReference type="NCBI Taxonomy" id="36987"/>
    <lineage>
        <taxon>Eukaryota</taxon>
        <taxon>Metazoa</taxon>
        <taxon>Ecdysozoa</taxon>
        <taxon>Arthropoda</taxon>
        <taxon>Hexapoda</taxon>
        <taxon>Insecta</taxon>
        <taxon>Pterygota</taxon>
        <taxon>Neoptera</taxon>
        <taxon>Polyneoptera</taxon>
        <taxon>Dictyoptera</taxon>
        <taxon>Blattodea</taxon>
        <taxon>Blattoidea</taxon>
        <taxon>Termitoidae</taxon>
        <taxon>Rhinotermitidae</taxon>
        <taxon>Coptotermes</taxon>
    </lineage>
</organism>
<accession>A0A6L2QE17</accession>
<keyword evidence="2" id="KW-1185">Reference proteome</keyword>
<dbReference type="PANTHER" id="PTHR33559:SF1">
    <property type="entry name" value="PROTEASOME ASSEMBLY CHAPERONE 4"/>
    <property type="match status" value="1"/>
</dbReference>
<evidence type="ECO:0000313" key="1">
    <source>
        <dbReference type="EMBL" id="GFG40437.1"/>
    </source>
</evidence>
<dbReference type="EMBL" id="BLKM01002051">
    <property type="protein sequence ID" value="GFG40437.1"/>
    <property type="molecule type" value="Genomic_DNA"/>
</dbReference>
<protein>
    <recommendedName>
        <fullName evidence="3">Proteasome assembly chaperone 4</fullName>
    </recommendedName>
</protein>
<dbReference type="PANTHER" id="PTHR33559">
    <property type="entry name" value="PROTEASOME ASSEMBLY CHAPERONE 4"/>
    <property type="match status" value="1"/>
</dbReference>
<dbReference type="OrthoDB" id="368507at2759"/>
<comment type="caution">
    <text evidence="1">The sequence shown here is derived from an EMBL/GenBank/DDBJ whole genome shotgun (WGS) entry which is preliminary data.</text>
</comment>
<name>A0A6L2QE17_COPFO</name>
<dbReference type="Pfam" id="PF16093">
    <property type="entry name" value="PAC4"/>
    <property type="match status" value="1"/>
</dbReference>